<dbReference type="RefSeq" id="WP_203777150.1">
    <property type="nucleotide sequence ID" value="NZ_BAAABO010000024.1"/>
</dbReference>
<proteinExistence type="predicted"/>
<accession>A0ABQ3YJH0</accession>
<protein>
    <submittedName>
        <fullName evidence="1">Uncharacterized protein</fullName>
    </submittedName>
</protein>
<dbReference type="Proteomes" id="UP000609879">
    <property type="component" value="Unassembled WGS sequence"/>
</dbReference>
<reference evidence="1 2" key="1">
    <citation type="submission" date="2021-01" db="EMBL/GenBank/DDBJ databases">
        <title>Whole genome shotgun sequence of Actinoplanes deccanensis NBRC 13994.</title>
        <authorList>
            <person name="Komaki H."/>
            <person name="Tamura T."/>
        </authorList>
    </citation>
    <scope>NUCLEOTIDE SEQUENCE [LARGE SCALE GENOMIC DNA]</scope>
    <source>
        <strain evidence="1 2">NBRC 13994</strain>
    </source>
</reference>
<organism evidence="1 2">
    <name type="scientific">Paractinoplanes deccanensis</name>
    <dbReference type="NCBI Taxonomy" id="113561"/>
    <lineage>
        <taxon>Bacteria</taxon>
        <taxon>Bacillati</taxon>
        <taxon>Actinomycetota</taxon>
        <taxon>Actinomycetes</taxon>
        <taxon>Micromonosporales</taxon>
        <taxon>Micromonosporaceae</taxon>
        <taxon>Paractinoplanes</taxon>
    </lineage>
</organism>
<evidence type="ECO:0000313" key="1">
    <source>
        <dbReference type="EMBL" id="GID80133.1"/>
    </source>
</evidence>
<dbReference type="EMBL" id="BOMI01000186">
    <property type="protein sequence ID" value="GID80133.1"/>
    <property type="molecule type" value="Genomic_DNA"/>
</dbReference>
<evidence type="ECO:0000313" key="2">
    <source>
        <dbReference type="Proteomes" id="UP000609879"/>
    </source>
</evidence>
<gene>
    <name evidence="1" type="ORF">Ade02nite_87740</name>
</gene>
<comment type="caution">
    <text evidence="1">The sequence shown here is derived from an EMBL/GenBank/DDBJ whole genome shotgun (WGS) entry which is preliminary data.</text>
</comment>
<name>A0ABQ3YJH0_9ACTN</name>
<keyword evidence="2" id="KW-1185">Reference proteome</keyword>
<sequence>MTKRQHSEKVLREEVTEWTEWLRDDEDFADLRDLLAAKGLSPSETILAGLINGEDNSRYGVFLTPGDKCIVFETTGDDKVTRWEEVRDAKPLAKDFRALETAIALKRDGDIA</sequence>